<keyword evidence="2" id="KW-1185">Reference proteome</keyword>
<evidence type="ECO:0000313" key="1">
    <source>
        <dbReference type="EMBL" id="RVT48458.1"/>
    </source>
</evidence>
<dbReference type="AlphaFoldDB" id="A0A437JNU5"/>
<evidence type="ECO:0000313" key="2">
    <source>
        <dbReference type="Proteomes" id="UP000288178"/>
    </source>
</evidence>
<proteinExistence type="predicted"/>
<protein>
    <submittedName>
        <fullName evidence="1">Peptidase</fullName>
    </submittedName>
</protein>
<dbReference type="InterPro" id="IPR010836">
    <property type="entry name" value="SapC"/>
</dbReference>
<dbReference type="EMBL" id="SACT01000010">
    <property type="protein sequence ID" value="RVT48458.1"/>
    <property type="molecule type" value="Genomic_DNA"/>
</dbReference>
<dbReference type="RefSeq" id="WP_128200906.1">
    <property type="nucleotide sequence ID" value="NZ_SACT01000010.1"/>
</dbReference>
<gene>
    <name evidence="1" type="ORF">ENE75_22480</name>
</gene>
<accession>A0A437JNU5</accession>
<organism evidence="1 2">
    <name type="scientific">Rubrivivax albus</name>
    <dbReference type="NCBI Taxonomy" id="2499835"/>
    <lineage>
        <taxon>Bacteria</taxon>
        <taxon>Pseudomonadati</taxon>
        <taxon>Pseudomonadota</taxon>
        <taxon>Betaproteobacteria</taxon>
        <taxon>Burkholderiales</taxon>
        <taxon>Sphaerotilaceae</taxon>
        <taxon>Rubrivivax</taxon>
    </lineage>
</organism>
<dbReference type="OrthoDB" id="8888710at2"/>
<dbReference type="Pfam" id="PF07277">
    <property type="entry name" value="SapC"/>
    <property type="match status" value="1"/>
</dbReference>
<name>A0A437JNU5_9BURK</name>
<sequence length="237" mass="25920">MPRTVMLNNVDHHDLRVVTRRGPEFGDDVMAVTTFPAEFRQLQAHHPIVFRKTPDGTGFEPVALLGLQEGQNLFLRPDGRWDAPVMPLALERLPFYIGRDGDELVVHVDLDSPRLNTTEGEPLFLPQGGSSDFLQRMNSVLLAIHQGLQTTPAFVAALLAHDLLEPFTFEATLGDGRHCALSGHYTVHEDRLAALDGATLAQLSRAGHLQAAYMAVASMSQLQALVARMEAADAGRA</sequence>
<comment type="caution">
    <text evidence="1">The sequence shown here is derived from an EMBL/GenBank/DDBJ whole genome shotgun (WGS) entry which is preliminary data.</text>
</comment>
<reference evidence="1 2" key="1">
    <citation type="submission" date="2019-01" db="EMBL/GenBank/DDBJ databases">
        <authorList>
            <person name="Chen W.-M."/>
        </authorList>
    </citation>
    <scope>NUCLEOTIDE SEQUENCE [LARGE SCALE GENOMIC DNA]</scope>
    <source>
        <strain evidence="1 2">ICH-3</strain>
    </source>
</reference>
<dbReference type="Proteomes" id="UP000288178">
    <property type="component" value="Unassembled WGS sequence"/>
</dbReference>